<organism evidence="5 6">
    <name type="scientific">Pseudofrankia asymbiotica</name>
    <dbReference type="NCBI Taxonomy" id="1834516"/>
    <lineage>
        <taxon>Bacteria</taxon>
        <taxon>Bacillati</taxon>
        <taxon>Actinomycetota</taxon>
        <taxon>Actinomycetes</taxon>
        <taxon>Frankiales</taxon>
        <taxon>Frankiaceae</taxon>
        <taxon>Pseudofrankia</taxon>
    </lineage>
</organism>
<keyword evidence="1" id="KW-0328">Glycosyltransferase</keyword>
<dbReference type="STRING" id="1834516.BL253_32355"/>
<sequence>MKISMVSEHASPLATLGGVDAGGQNVHVAALAEALARHDVDVTVHTRRDDPDLPRQVELGHGVRVDHVRAGPAHYVGKDALLPYMDDFADDLHQQWRRDRPDVVHAHFWMSGLAAVRAARPLGVPVVLTLHALGVVKRRHQGRKDTSPPDRIALEQRLVSDVGHIVATCTDEAFELVRMGAPRRRISVVPCGVDLSFFRPDGPADEPGPGRARLLFVGRLVERKGVGNVVSALAKVPDAELVVAGGPDPADLDVDAEVGRLRALAAQEGVADRVRFLGRVEHHRLPELYRSADVVTCVPWYEPFGIVPLEAMACGVPVVASAVGGLVDTVVEGGTGLHVPARSPERLAEALGDLLADPGWCRELGNRGARRVRELFSWDRVGGLTLNVYRRILAGQSVRTRRPSLPAGV</sequence>
<dbReference type="EMBL" id="MOMC01000082">
    <property type="protein sequence ID" value="ONH23659.1"/>
    <property type="molecule type" value="Genomic_DNA"/>
</dbReference>
<dbReference type="AlphaFoldDB" id="A0A1V2I1Q7"/>
<proteinExistence type="predicted"/>
<dbReference type="PANTHER" id="PTHR12526:SF635">
    <property type="entry name" value="GLYCOSYL TRANSFERASE GROUP 1"/>
    <property type="match status" value="1"/>
</dbReference>
<dbReference type="GO" id="GO:0016757">
    <property type="term" value="F:glycosyltransferase activity"/>
    <property type="evidence" value="ECO:0007669"/>
    <property type="project" value="UniProtKB-KW"/>
</dbReference>
<gene>
    <name evidence="5" type="ORF">BL253_32355</name>
</gene>
<dbReference type="Pfam" id="PF00534">
    <property type="entry name" value="Glycos_transf_1"/>
    <property type="match status" value="1"/>
</dbReference>
<comment type="caution">
    <text evidence="5">The sequence shown here is derived from an EMBL/GenBank/DDBJ whole genome shotgun (WGS) entry which is preliminary data.</text>
</comment>
<dbReference type="Gene3D" id="3.40.50.2000">
    <property type="entry name" value="Glycogen Phosphorylase B"/>
    <property type="match status" value="2"/>
</dbReference>
<dbReference type="Pfam" id="PF13439">
    <property type="entry name" value="Glyco_transf_4"/>
    <property type="match status" value="1"/>
</dbReference>
<reference evidence="6" key="1">
    <citation type="submission" date="2016-10" db="EMBL/GenBank/DDBJ databases">
        <title>Frankia sp. NRRL B-16386 Genome sequencing.</title>
        <authorList>
            <person name="Ghodhbane-Gtari F."/>
            <person name="Swanson E."/>
            <person name="Gueddou A."/>
            <person name="Hezbri K."/>
            <person name="Ktari K."/>
            <person name="Nouioui I."/>
            <person name="Morris K."/>
            <person name="Simpson S."/>
            <person name="Abebe-Akele F."/>
            <person name="Thomas K."/>
            <person name="Gtari M."/>
            <person name="Tisa L.S."/>
        </authorList>
    </citation>
    <scope>NUCLEOTIDE SEQUENCE [LARGE SCALE GENOMIC DNA]</scope>
    <source>
        <strain evidence="6">NRRL B-16386</strain>
    </source>
</reference>
<evidence type="ECO:0000259" key="4">
    <source>
        <dbReference type="Pfam" id="PF13439"/>
    </source>
</evidence>
<dbReference type="InterPro" id="IPR028098">
    <property type="entry name" value="Glyco_trans_4-like_N"/>
</dbReference>
<evidence type="ECO:0000256" key="2">
    <source>
        <dbReference type="ARBA" id="ARBA00022679"/>
    </source>
</evidence>
<dbReference type="PANTHER" id="PTHR12526">
    <property type="entry name" value="GLYCOSYLTRANSFERASE"/>
    <property type="match status" value="1"/>
</dbReference>
<dbReference type="OrthoDB" id="9810929at2"/>
<dbReference type="RefSeq" id="WP_076821353.1">
    <property type="nucleotide sequence ID" value="NZ_MOMC01000082.1"/>
</dbReference>
<feature type="domain" description="Glycosyltransferase subfamily 4-like N-terminal" evidence="4">
    <location>
        <begin position="22"/>
        <end position="196"/>
    </location>
</feature>
<evidence type="ECO:0000313" key="6">
    <source>
        <dbReference type="Proteomes" id="UP000188929"/>
    </source>
</evidence>
<name>A0A1V2I1Q7_9ACTN</name>
<dbReference type="Proteomes" id="UP000188929">
    <property type="component" value="Unassembled WGS sequence"/>
</dbReference>
<keyword evidence="2 5" id="KW-0808">Transferase</keyword>
<accession>A0A1V2I1Q7</accession>
<evidence type="ECO:0000256" key="1">
    <source>
        <dbReference type="ARBA" id="ARBA00022676"/>
    </source>
</evidence>
<dbReference type="InterPro" id="IPR001296">
    <property type="entry name" value="Glyco_trans_1"/>
</dbReference>
<dbReference type="SUPFAM" id="SSF53756">
    <property type="entry name" value="UDP-Glycosyltransferase/glycogen phosphorylase"/>
    <property type="match status" value="1"/>
</dbReference>
<feature type="domain" description="Glycosyl transferase family 1" evidence="3">
    <location>
        <begin position="211"/>
        <end position="370"/>
    </location>
</feature>
<keyword evidence="6" id="KW-1185">Reference proteome</keyword>
<evidence type="ECO:0000313" key="5">
    <source>
        <dbReference type="EMBL" id="ONH23659.1"/>
    </source>
</evidence>
<protein>
    <submittedName>
        <fullName evidence="5">Glycosyl transferase</fullName>
    </submittedName>
</protein>
<evidence type="ECO:0000259" key="3">
    <source>
        <dbReference type="Pfam" id="PF00534"/>
    </source>
</evidence>